<dbReference type="Gene3D" id="3.40.220.10">
    <property type="entry name" value="Leucine Aminopeptidase, subunit E, domain 1"/>
    <property type="match status" value="1"/>
</dbReference>
<evidence type="ECO:0000256" key="1">
    <source>
        <dbReference type="ARBA" id="ARBA00009528"/>
    </source>
</evidence>
<dbReference type="PANTHER" id="PTHR11963:SF23">
    <property type="entry name" value="CYTOSOL AMINOPEPTIDASE"/>
    <property type="match status" value="1"/>
</dbReference>
<evidence type="ECO:0000313" key="8">
    <source>
        <dbReference type="Proteomes" id="UP000824107"/>
    </source>
</evidence>
<protein>
    <submittedName>
        <fullName evidence="7">Leucyl aminopeptidase family protein</fullName>
    </submittedName>
</protein>
<keyword evidence="5" id="KW-0464">Manganese</keyword>
<accession>A0A9D1M2M4</accession>
<keyword evidence="4" id="KW-0378">Hydrolase</keyword>
<dbReference type="SUPFAM" id="SSF53187">
    <property type="entry name" value="Zn-dependent exopeptidases"/>
    <property type="match status" value="1"/>
</dbReference>
<dbReference type="GO" id="GO:0030145">
    <property type="term" value="F:manganese ion binding"/>
    <property type="evidence" value="ECO:0007669"/>
    <property type="project" value="InterPro"/>
</dbReference>
<evidence type="ECO:0000259" key="6">
    <source>
        <dbReference type="Pfam" id="PF00883"/>
    </source>
</evidence>
<dbReference type="InterPro" id="IPR043472">
    <property type="entry name" value="Macro_dom-like"/>
</dbReference>
<dbReference type="Proteomes" id="UP000824107">
    <property type="component" value="Unassembled WGS sequence"/>
</dbReference>
<keyword evidence="3" id="KW-0645">Protease</keyword>
<proteinExistence type="inferred from homology"/>
<evidence type="ECO:0000313" key="7">
    <source>
        <dbReference type="EMBL" id="HIU52529.1"/>
    </source>
</evidence>
<dbReference type="EMBL" id="DVNC01000005">
    <property type="protein sequence ID" value="HIU52529.1"/>
    <property type="molecule type" value="Genomic_DNA"/>
</dbReference>
<reference evidence="7" key="2">
    <citation type="journal article" date="2021" name="PeerJ">
        <title>Extensive microbial diversity within the chicken gut microbiome revealed by metagenomics and culture.</title>
        <authorList>
            <person name="Gilroy R."/>
            <person name="Ravi A."/>
            <person name="Getino M."/>
            <person name="Pursley I."/>
            <person name="Horton D.L."/>
            <person name="Alikhan N.F."/>
            <person name="Baker D."/>
            <person name="Gharbi K."/>
            <person name="Hall N."/>
            <person name="Watson M."/>
            <person name="Adriaenssens E.M."/>
            <person name="Foster-Nyarko E."/>
            <person name="Jarju S."/>
            <person name="Secka A."/>
            <person name="Antonio M."/>
            <person name="Oren A."/>
            <person name="Chaudhuri R.R."/>
            <person name="La Ragione R."/>
            <person name="Hildebrand F."/>
            <person name="Pallen M.J."/>
        </authorList>
    </citation>
    <scope>NUCLEOTIDE SEQUENCE</scope>
    <source>
        <strain evidence="7">ChiW3-316</strain>
    </source>
</reference>
<dbReference type="InterPro" id="IPR011356">
    <property type="entry name" value="Leucine_aapep/pepB"/>
</dbReference>
<dbReference type="GO" id="GO:0005737">
    <property type="term" value="C:cytoplasm"/>
    <property type="evidence" value="ECO:0007669"/>
    <property type="project" value="InterPro"/>
</dbReference>
<dbReference type="GO" id="GO:0006508">
    <property type="term" value="P:proteolysis"/>
    <property type="evidence" value="ECO:0007669"/>
    <property type="project" value="UniProtKB-KW"/>
</dbReference>
<dbReference type="PRINTS" id="PR00481">
    <property type="entry name" value="LAMNOPPTDASE"/>
</dbReference>
<comment type="similarity">
    <text evidence="1">Belongs to the peptidase M17 family.</text>
</comment>
<dbReference type="Pfam" id="PF00883">
    <property type="entry name" value="Peptidase_M17"/>
    <property type="match status" value="1"/>
</dbReference>
<evidence type="ECO:0000256" key="4">
    <source>
        <dbReference type="ARBA" id="ARBA00022801"/>
    </source>
</evidence>
<evidence type="ECO:0000256" key="3">
    <source>
        <dbReference type="ARBA" id="ARBA00022670"/>
    </source>
</evidence>
<organism evidence="7 8">
    <name type="scientific">Candidatus Scatocola faecipullorum</name>
    <dbReference type="NCBI Taxonomy" id="2840917"/>
    <lineage>
        <taxon>Bacteria</taxon>
        <taxon>Pseudomonadati</taxon>
        <taxon>Pseudomonadota</taxon>
        <taxon>Alphaproteobacteria</taxon>
        <taxon>Rhodospirillales</taxon>
        <taxon>Rhodospirillaceae</taxon>
        <taxon>Rhodospirillaceae incertae sedis</taxon>
        <taxon>Candidatus Scatocola</taxon>
    </lineage>
</organism>
<feature type="domain" description="Cytosol aminopeptidase" evidence="6">
    <location>
        <begin position="164"/>
        <end position="464"/>
    </location>
</feature>
<evidence type="ECO:0000256" key="5">
    <source>
        <dbReference type="ARBA" id="ARBA00023211"/>
    </source>
</evidence>
<gene>
    <name evidence="7" type="ORF">IAD20_00425</name>
</gene>
<reference evidence="7" key="1">
    <citation type="submission" date="2020-10" db="EMBL/GenBank/DDBJ databases">
        <authorList>
            <person name="Gilroy R."/>
        </authorList>
    </citation>
    <scope>NUCLEOTIDE SEQUENCE</scope>
    <source>
        <strain evidence="7">ChiW3-316</strain>
    </source>
</reference>
<comment type="caution">
    <text evidence="7">The sequence shown here is derived from an EMBL/GenBank/DDBJ whole genome shotgun (WGS) entry which is preliminary data.</text>
</comment>
<dbReference type="CDD" id="cd00433">
    <property type="entry name" value="Peptidase_M17"/>
    <property type="match status" value="1"/>
</dbReference>
<evidence type="ECO:0000256" key="2">
    <source>
        <dbReference type="ARBA" id="ARBA00022438"/>
    </source>
</evidence>
<dbReference type="InterPro" id="IPR000819">
    <property type="entry name" value="Peptidase_M17_C"/>
</dbReference>
<sequence length="475" mass="52426">MLEFIFKDENNDENCPLVVLTGADWKQDILRLEILGESDRRKIARALEADNFREGSAVFFADGRKISVIAVKNGGDGRQQASLIYKAVKMQKKAAVVGGGDNALTAEKAARLALELERSAYGFDKYFTKKKDEAFPELETIYFPQLKKPENWKDTLALANGMRYARDLGNEPPNVLTPEVMALDLKRLEYLDIKVELLDRDFIVRHKLGLIEAVSRGSANKPYIAVMEWRGRPERKEWDLGLVGKGVTYDSGGISLKTDSQQIGEKKDMCGAAAVAAAMKTAALQKLPLNLIAVLPLVENMPNGNAYKPDDILTSFSGQTVEVVDTDGEGRLILADALWLAQEKYKVKTLVDMATLTGSTAYIFGGFYAALLGNDTALLAQVKEAAAQSGEKVWELPLEAEIDKRLKSETADMKNVGKREADSTQAACFLQRYIQKGVRWAHIDIAGCETDDKGMATGYGVLLLNHLMKMVSMDN</sequence>
<keyword evidence="2 7" id="KW-0031">Aminopeptidase</keyword>
<dbReference type="GO" id="GO:0070006">
    <property type="term" value="F:metalloaminopeptidase activity"/>
    <property type="evidence" value="ECO:0007669"/>
    <property type="project" value="InterPro"/>
</dbReference>
<name>A0A9D1M2M4_9PROT</name>
<dbReference type="AlphaFoldDB" id="A0A9D1M2M4"/>
<dbReference type="PANTHER" id="PTHR11963">
    <property type="entry name" value="LEUCINE AMINOPEPTIDASE-RELATED"/>
    <property type="match status" value="1"/>
</dbReference>
<dbReference type="Gene3D" id="3.40.630.10">
    <property type="entry name" value="Zn peptidases"/>
    <property type="match status" value="1"/>
</dbReference>